<organism evidence="12 13">
    <name type="scientific">Candidatus Agrococcus pullicola</name>
    <dbReference type="NCBI Taxonomy" id="2838429"/>
    <lineage>
        <taxon>Bacteria</taxon>
        <taxon>Bacillati</taxon>
        <taxon>Actinomycetota</taxon>
        <taxon>Actinomycetes</taxon>
        <taxon>Micrococcales</taxon>
        <taxon>Microbacteriaceae</taxon>
        <taxon>Agrococcus</taxon>
    </lineage>
</organism>
<dbReference type="GO" id="GO:0005886">
    <property type="term" value="C:plasma membrane"/>
    <property type="evidence" value="ECO:0007669"/>
    <property type="project" value="UniProtKB-SubCell"/>
</dbReference>
<evidence type="ECO:0000256" key="5">
    <source>
        <dbReference type="ARBA" id="ARBA00022683"/>
    </source>
</evidence>
<evidence type="ECO:0000259" key="11">
    <source>
        <dbReference type="PROSITE" id="PS51104"/>
    </source>
</evidence>
<feature type="transmembrane region" description="Helical" evidence="10">
    <location>
        <begin position="136"/>
        <end position="156"/>
    </location>
</feature>
<dbReference type="Pfam" id="PF02378">
    <property type="entry name" value="PTS_EIIC"/>
    <property type="match status" value="1"/>
</dbReference>
<feature type="domain" description="PTS EIIC type-2" evidence="11">
    <location>
        <begin position="8"/>
        <end position="349"/>
    </location>
</feature>
<evidence type="ECO:0000256" key="9">
    <source>
        <dbReference type="SAM" id="MobiDB-lite"/>
    </source>
</evidence>
<comment type="subcellular location">
    <subcellularLocation>
        <location evidence="1">Cell inner membrane</location>
        <topology evidence="1">Multi-pass membrane protein</topology>
    </subcellularLocation>
</comment>
<reference evidence="12" key="2">
    <citation type="submission" date="2021-04" db="EMBL/GenBank/DDBJ databases">
        <authorList>
            <person name="Gilroy R."/>
        </authorList>
    </citation>
    <scope>NUCLEOTIDE SEQUENCE</scope>
    <source>
        <strain evidence="12">ChiGjej1B1-98</strain>
    </source>
</reference>
<keyword evidence="8 10" id="KW-0472">Membrane</keyword>
<feature type="transmembrane region" description="Helical" evidence="10">
    <location>
        <begin position="12"/>
        <end position="35"/>
    </location>
</feature>
<comment type="caution">
    <text evidence="12">The sequence shown here is derived from an EMBL/GenBank/DDBJ whole genome shotgun (WGS) entry which is preliminary data.</text>
</comment>
<keyword evidence="2" id="KW-0813">Transport</keyword>
<evidence type="ECO:0000313" key="13">
    <source>
        <dbReference type="Proteomes" id="UP000824005"/>
    </source>
</evidence>
<feature type="transmembrane region" description="Helical" evidence="10">
    <location>
        <begin position="219"/>
        <end position="242"/>
    </location>
</feature>
<name>A0A9D2CAP8_9MICO</name>
<protein>
    <submittedName>
        <fullName evidence="12">Fructose-specific PTS transporter subunit EIIC</fullName>
    </submittedName>
</protein>
<dbReference type="InterPro" id="IPR003352">
    <property type="entry name" value="PTS_EIIC"/>
</dbReference>
<evidence type="ECO:0000256" key="8">
    <source>
        <dbReference type="ARBA" id="ARBA00023136"/>
    </source>
</evidence>
<keyword evidence="4" id="KW-0762">Sugar transport</keyword>
<feature type="transmembrane region" description="Helical" evidence="10">
    <location>
        <begin position="320"/>
        <end position="340"/>
    </location>
</feature>
<dbReference type="GO" id="GO:0008982">
    <property type="term" value="F:protein-N(PI)-phosphohistidine-sugar phosphotransferase activity"/>
    <property type="evidence" value="ECO:0007669"/>
    <property type="project" value="InterPro"/>
</dbReference>
<evidence type="ECO:0000256" key="7">
    <source>
        <dbReference type="ARBA" id="ARBA00022989"/>
    </source>
</evidence>
<gene>
    <name evidence="12" type="ORF">H9830_10440</name>
</gene>
<sequence>MKERLRSSYKHLMTGVSYFLPFVVAGGVLLSFAFLFDAANSGGEDFGAGNPVSAWLLTIGGYAFDFMLPILAGFIAYSMADRPGILPGMMAGLLAREEDAGFIGAIIGAVAAGFLVRLLKWVSKNWSRSLSGVKNIVLFPVVGTLLAAAAMIPLNLVIGPFNAWMNGLLEGLSGASLVLIGAVIGGMLAADMGGPINKTAYLFAVASLTATDGSATATVIMGTAAVSGMSISTICAVASTIYRRRFSQDLRDAGKAAYVMGASYIAEGAIPFVIAKPRAVLPSIIVGAATAGALAGAFGITMSAPIGGVFTMPLASNIPLYLLSFVIGVAVGVALLGILLRLTEGSAVAKGEAERERNPSAAASESRSS</sequence>
<dbReference type="InterPro" id="IPR013014">
    <property type="entry name" value="PTS_EIIC_2"/>
</dbReference>
<feature type="transmembrane region" description="Helical" evidence="10">
    <location>
        <begin position="55"/>
        <end position="79"/>
    </location>
</feature>
<keyword evidence="3" id="KW-1003">Cell membrane</keyword>
<accession>A0A9D2CAP8</accession>
<feature type="region of interest" description="Disordered" evidence="9">
    <location>
        <begin position="350"/>
        <end position="369"/>
    </location>
</feature>
<dbReference type="InterPro" id="IPR050864">
    <property type="entry name" value="Bacterial_PTS_Sugar_Transport"/>
</dbReference>
<dbReference type="PROSITE" id="PS51104">
    <property type="entry name" value="PTS_EIIC_TYPE_2"/>
    <property type="match status" value="1"/>
</dbReference>
<dbReference type="PANTHER" id="PTHR30505">
    <property type="entry name" value="FRUCTOSE-LIKE PERMEASE"/>
    <property type="match status" value="1"/>
</dbReference>
<evidence type="ECO:0000256" key="1">
    <source>
        <dbReference type="ARBA" id="ARBA00004429"/>
    </source>
</evidence>
<feature type="transmembrane region" description="Helical" evidence="10">
    <location>
        <begin position="100"/>
        <end position="116"/>
    </location>
</feature>
<keyword evidence="7 10" id="KW-1133">Transmembrane helix</keyword>
<dbReference type="AlphaFoldDB" id="A0A9D2CAP8"/>
<evidence type="ECO:0000256" key="2">
    <source>
        <dbReference type="ARBA" id="ARBA00022448"/>
    </source>
</evidence>
<evidence type="ECO:0000313" key="12">
    <source>
        <dbReference type="EMBL" id="HIY66680.1"/>
    </source>
</evidence>
<keyword evidence="5" id="KW-0598">Phosphotransferase system</keyword>
<feature type="transmembrane region" description="Helical" evidence="10">
    <location>
        <begin position="279"/>
        <end position="300"/>
    </location>
</feature>
<dbReference type="GO" id="GO:0005351">
    <property type="term" value="F:carbohydrate:proton symporter activity"/>
    <property type="evidence" value="ECO:0007669"/>
    <property type="project" value="InterPro"/>
</dbReference>
<dbReference type="EMBL" id="DXDC01000317">
    <property type="protein sequence ID" value="HIY66680.1"/>
    <property type="molecule type" value="Genomic_DNA"/>
</dbReference>
<feature type="transmembrane region" description="Helical" evidence="10">
    <location>
        <begin position="168"/>
        <end position="190"/>
    </location>
</feature>
<evidence type="ECO:0000256" key="6">
    <source>
        <dbReference type="ARBA" id="ARBA00022692"/>
    </source>
</evidence>
<keyword evidence="6 10" id="KW-0812">Transmembrane</keyword>
<reference evidence="12" key="1">
    <citation type="journal article" date="2021" name="PeerJ">
        <title>Extensive microbial diversity within the chicken gut microbiome revealed by metagenomics and culture.</title>
        <authorList>
            <person name="Gilroy R."/>
            <person name="Ravi A."/>
            <person name="Getino M."/>
            <person name="Pursley I."/>
            <person name="Horton D.L."/>
            <person name="Alikhan N.F."/>
            <person name="Baker D."/>
            <person name="Gharbi K."/>
            <person name="Hall N."/>
            <person name="Watson M."/>
            <person name="Adriaenssens E.M."/>
            <person name="Foster-Nyarko E."/>
            <person name="Jarju S."/>
            <person name="Secka A."/>
            <person name="Antonio M."/>
            <person name="Oren A."/>
            <person name="Chaudhuri R.R."/>
            <person name="La Ragione R."/>
            <person name="Hildebrand F."/>
            <person name="Pallen M.J."/>
        </authorList>
    </citation>
    <scope>NUCLEOTIDE SEQUENCE</scope>
    <source>
        <strain evidence="12">ChiGjej1B1-98</strain>
    </source>
</reference>
<dbReference type="NCBIfam" id="TIGR01427">
    <property type="entry name" value="PTS_IIC_fructo"/>
    <property type="match status" value="1"/>
</dbReference>
<dbReference type="PANTHER" id="PTHR30505:SF0">
    <property type="entry name" value="FRUCTOSE-LIKE PTS SYSTEM EIIBC COMPONENT-RELATED"/>
    <property type="match status" value="1"/>
</dbReference>
<proteinExistence type="predicted"/>
<dbReference type="GO" id="GO:0090563">
    <property type="term" value="F:protein-phosphocysteine-sugar phosphotransferase activity"/>
    <property type="evidence" value="ECO:0007669"/>
    <property type="project" value="TreeGrafter"/>
</dbReference>
<evidence type="ECO:0000256" key="10">
    <source>
        <dbReference type="SAM" id="Phobius"/>
    </source>
</evidence>
<dbReference type="GO" id="GO:0009401">
    <property type="term" value="P:phosphoenolpyruvate-dependent sugar phosphotransferase system"/>
    <property type="evidence" value="ECO:0007669"/>
    <property type="project" value="UniProtKB-KW"/>
</dbReference>
<evidence type="ECO:0000256" key="4">
    <source>
        <dbReference type="ARBA" id="ARBA00022597"/>
    </source>
</evidence>
<dbReference type="Proteomes" id="UP000824005">
    <property type="component" value="Unassembled WGS sequence"/>
</dbReference>
<dbReference type="InterPro" id="IPR006327">
    <property type="entry name" value="PTS_IIC_fruc"/>
</dbReference>
<evidence type="ECO:0000256" key="3">
    <source>
        <dbReference type="ARBA" id="ARBA00022475"/>
    </source>
</evidence>